<feature type="active site" evidence="6">
    <location>
        <position position="107"/>
    </location>
</feature>
<evidence type="ECO:0000256" key="1">
    <source>
        <dbReference type="ARBA" id="ARBA00011975"/>
    </source>
</evidence>
<protein>
    <recommendedName>
        <fullName evidence="1">DNA (cytosine-5-)-methyltransferase</fullName>
        <ecNumber evidence="1">2.1.1.37</ecNumber>
    </recommendedName>
</protein>
<evidence type="ECO:0000256" key="5">
    <source>
        <dbReference type="ARBA" id="ARBA00022747"/>
    </source>
</evidence>
<keyword evidence="4 6" id="KW-0949">S-adenosyl-L-methionine</keyword>
<dbReference type="GO" id="GO:0008168">
    <property type="term" value="F:methyltransferase activity"/>
    <property type="evidence" value="ECO:0007669"/>
    <property type="project" value="UniProtKB-KW"/>
</dbReference>
<evidence type="ECO:0000256" key="6">
    <source>
        <dbReference type="PROSITE-ProRule" id="PRU01016"/>
    </source>
</evidence>
<dbReference type="EMBL" id="JARAWJ010000054">
    <property type="protein sequence ID" value="MDX3043514.1"/>
    <property type="molecule type" value="Genomic_DNA"/>
</dbReference>
<dbReference type="PRINTS" id="PR00105">
    <property type="entry name" value="C5METTRFRASE"/>
</dbReference>
<name>A0ABU4N381_9ACTN</name>
<dbReference type="Proteomes" id="UP001282474">
    <property type="component" value="Unassembled WGS sequence"/>
</dbReference>
<dbReference type="PROSITE" id="PS51679">
    <property type="entry name" value="SAM_MT_C5"/>
    <property type="match status" value="1"/>
</dbReference>
<dbReference type="Pfam" id="PF00145">
    <property type="entry name" value="DNA_methylase"/>
    <property type="match status" value="2"/>
</dbReference>
<evidence type="ECO:0000256" key="3">
    <source>
        <dbReference type="ARBA" id="ARBA00022679"/>
    </source>
</evidence>
<dbReference type="Gene3D" id="3.90.120.10">
    <property type="entry name" value="DNA Methylase, subunit A, domain 2"/>
    <property type="match status" value="1"/>
</dbReference>
<dbReference type="GO" id="GO:0032259">
    <property type="term" value="P:methylation"/>
    <property type="evidence" value="ECO:0007669"/>
    <property type="project" value="UniProtKB-KW"/>
</dbReference>
<reference evidence="7 8" key="1">
    <citation type="journal article" date="2023" name="Microb. Genom.">
        <title>Mesoterricola silvestris gen. nov., sp. nov., Mesoterricola sediminis sp. nov., Geothrix oryzae sp. nov., Geothrix edaphica sp. nov., Geothrix rubra sp. nov., and Geothrix limicola sp. nov., six novel members of Acidobacteriota isolated from soils.</title>
        <authorList>
            <person name="Weisberg A.J."/>
            <person name="Pearce E."/>
            <person name="Kramer C.G."/>
            <person name="Chang J.H."/>
            <person name="Clarke C.R."/>
        </authorList>
    </citation>
    <scope>NUCLEOTIDE SEQUENCE [LARGE SCALE GENOMIC DNA]</scope>
    <source>
        <strain evidence="7 8">NE20-4-1</strain>
    </source>
</reference>
<keyword evidence="5" id="KW-0680">Restriction system</keyword>
<keyword evidence="3 6" id="KW-0808">Transferase</keyword>
<gene>
    <name evidence="7" type="ORF">PV383_41100</name>
</gene>
<evidence type="ECO:0000256" key="2">
    <source>
        <dbReference type="ARBA" id="ARBA00022603"/>
    </source>
</evidence>
<dbReference type="InterPro" id="IPR001525">
    <property type="entry name" value="C5_MeTfrase"/>
</dbReference>
<accession>A0ABU4N381</accession>
<dbReference type="PANTHER" id="PTHR10629">
    <property type="entry name" value="CYTOSINE-SPECIFIC METHYLTRANSFERASE"/>
    <property type="match status" value="1"/>
</dbReference>
<dbReference type="InterPro" id="IPR029063">
    <property type="entry name" value="SAM-dependent_MTases_sf"/>
</dbReference>
<proteinExistence type="inferred from homology"/>
<evidence type="ECO:0000313" key="7">
    <source>
        <dbReference type="EMBL" id="MDX3043514.1"/>
    </source>
</evidence>
<evidence type="ECO:0000256" key="4">
    <source>
        <dbReference type="ARBA" id="ARBA00022691"/>
    </source>
</evidence>
<dbReference type="PANTHER" id="PTHR10629:SF52">
    <property type="entry name" value="DNA (CYTOSINE-5)-METHYLTRANSFERASE 1"/>
    <property type="match status" value="1"/>
</dbReference>
<evidence type="ECO:0000313" key="8">
    <source>
        <dbReference type="Proteomes" id="UP001282474"/>
    </source>
</evidence>
<comment type="caution">
    <text evidence="7">The sequence shown here is derived from an EMBL/GenBank/DDBJ whole genome shotgun (WGS) entry which is preliminary data.</text>
</comment>
<keyword evidence="2 6" id="KW-0489">Methyltransferase</keyword>
<keyword evidence="8" id="KW-1185">Reference proteome</keyword>
<comment type="similarity">
    <text evidence="6">Belongs to the class I-like SAM-binding methyltransferase superfamily. C5-methyltransferase family.</text>
</comment>
<dbReference type="Gene3D" id="3.40.50.150">
    <property type="entry name" value="Vaccinia Virus protein VP39"/>
    <property type="match status" value="1"/>
</dbReference>
<organism evidence="7 8">
    <name type="scientific">Streptomyces caniscabiei</name>
    <dbReference type="NCBI Taxonomy" id="2746961"/>
    <lineage>
        <taxon>Bacteria</taxon>
        <taxon>Bacillati</taxon>
        <taxon>Actinomycetota</taxon>
        <taxon>Actinomycetes</taxon>
        <taxon>Kitasatosporales</taxon>
        <taxon>Streptomycetaceae</taxon>
        <taxon>Streptomyces</taxon>
    </lineage>
</organism>
<dbReference type="SUPFAM" id="SSF53335">
    <property type="entry name" value="S-adenosyl-L-methionine-dependent methyltransferases"/>
    <property type="match status" value="1"/>
</dbReference>
<sequence length="428" mass="46732">MTEPTDIRRAPVASRPLRVVDAFSTKSATEAGGRVIPGDIVELFRGPGGWAEGLRMLGLADIGLEWDTAACRTAHAAGHATIQTDVAAYPTDPFKDRVAGLIASPPCQAWSRAGKRGGLADQALVHQAVHDLAHGRDTRAELLARCKDERSLLAAEPMRWLYDLRPEWVCLEEVPDVLPLFQQIGAVLRTWGYSMWVGVLNAADYGVPQTRRRAILIASRTRPVTAPPPTHSRHDHGDVLFGERLQPWVSMAQALNWANGLTVNTRGDRKTAGGNEFPADRPSWALTEKTRSWVLHTNRNQKPDGSRQTADPYAGPAPTFTVKAGGQWVLRHNSQKNATVRPTTEPAGTLFFGHHCTNVAWENEEAESVRITVQEAAILQSFRPDYPFHGTKTKQFEQVGNAVPPLLAAHIVSVPTGIPVHSTSKAAA</sequence>
<dbReference type="EC" id="2.1.1.37" evidence="1"/>
<dbReference type="InterPro" id="IPR050390">
    <property type="entry name" value="C5-Methyltransferase"/>
</dbReference>